<feature type="region of interest" description="Disordered" evidence="2">
    <location>
        <begin position="560"/>
        <end position="654"/>
    </location>
</feature>
<dbReference type="SUPFAM" id="SSF54631">
    <property type="entry name" value="CBS-domain pair"/>
    <property type="match status" value="1"/>
</dbReference>
<dbReference type="InterPro" id="IPR046342">
    <property type="entry name" value="CBS_dom_sf"/>
</dbReference>
<feature type="compositionally biased region" description="Low complexity" evidence="2">
    <location>
        <begin position="782"/>
        <end position="797"/>
    </location>
</feature>
<evidence type="ECO:0000259" key="4">
    <source>
        <dbReference type="PROSITE" id="PS51846"/>
    </source>
</evidence>
<dbReference type="Pfam" id="PF01595">
    <property type="entry name" value="CNNM"/>
    <property type="match status" value="1"/>
</dbReference>
<evidence type="ECO:0000256" key="2">
    <source>
        <dbReference type="SAM" id="MobiDB-lite"/>
    </source>
</evidence>
<keyword evidence="1 3" id="KW-1133">Transmembrane helix</keyword>
<name>A0A164NG21_9AGAM</name>
<proteinExistence type="predicted"/>
<feature type="transmembrane region" description="Helical" evidence="3">
    <location>
        <begin position="30"/>
        <end position="56"/>
    </location>
</feature>
<dbReference type="GO" id="GO:0016020">
    <property type="term" value="C:membrane"/>
    <property type="evidence" value="ECO:0007669"/>
    <property type="project" value="UniProtKB-UniRule"/>
</dbReference>
<sequence length="832" mass="87312">MIVPHFFQNLDETTVNHLIKRAEGSKALNVVLALLIPVLVILSGVFAGLTLGYMSLDETQLNVLSMSGSPEQKKYAAKILPIRKNGHLLLVSLLLANMIVNETLPVISDRVLGGGVQAVVISTVLIVIFAEIIPQSICTRYGLYVGAKMVIPTRILIYALWIIAFPVAKLLEFILGPHHGIIYRRAELKELIAMHAVDHPQSHGGELKHDTAAIIGHTLDLQEKVVQDAMSPINRVFMLSRDAVLDYATLTEIHKTGHSRIPVFEEISIPVPGKPLKTEKTKKIIGILLVKQCVLLDPEDATPVSSIPLNAVPSIPFDEPLLKVLDRFQEGRSHMAIVSRYSQKRAASVKEAAKPAMTRRFLNRVGLGDSDSSSDDEGDAELGNAHPHSKGNGEKKKEKKERKESVSMNVSLGGKEQSMPADALMAKADAENFLSKIDTHVNPMGIITLEDVLEELIGEEIYDEFDLRGANALPASSYVPPEAERAVSAPQVHPASAPNASNANFPSIAGVGAGAKNSMAASTPALPGAAKAKPSALRVPKVSVPNLGLGGLGLGGILRTRSAPGTPRGGHVALAPDTSLPPGVAASGPGSGEMDEKKTTVETSGLGFIKESGTPSPTGDEHEMIHTPDNGTSTSATLSVAPASGLGGYGEKDDPPVVRLPAPTPAGQTQPPPTSHPSMPLPVVHPAPVAPHTITIPRASSPTPSLLTEVVLRGRQARMSSGASTPVPGAPGPGLGVDGIPAAGRAIVKGRFKSSPLSPLDGGRTQASIERGGRAREVVQASQVTTPPQSVTPTVQVATPDAIADNEEVGKSMGTTTDGLGSKGMEDQNAMG</sequence>
<dbReference type="GO" id="GO:0010960">
    <property type="term" value="P:magnesium ion homeostasis"/>
    <property type="evidence" value="ECO:0007669"/>
    <property type="project" value="InterPro"/>
</dbReference>
<dbReference type="Gene3D" id="3.10.580.10">
    <property type="entry name" value="CBS-domain"/>
    <property type="match status" value="2"/>
</dbReference>
<feature type="domain" description="CNNM transmembrane" evidence="4">
    <location>
        <begin position="25"/>
        <end position="211"/>
    </location>
</feature>
<accession>A0A164NG21</accession>
<evidence type="ECO:0000256" key="3">
    <source>
        <dbReference type="SAM" id="Phobius"/>
    </source>
</evidence>
<feature type="region of interest" description="Disordered" evidence="2">
    <location>
        <begin position="781"/>
        <end position="832"/>
    </location>
</feature>
<dbReference type="GO" id="GO:0030026">
    <property type="term" value="P:intracellular manganese ion homeostasis"/>
    <property type="evidence" value="ECO:0007669"/>
    <property type="project" value="TreeGrafter"/>
</dbReference>
<gene>
    <name evidence="5" type="ORF">SISNIDRAFT_460597</name>
</gene>
<feature type="transmembrane region" description="Helical" evidence="3">
    <location>
        <begin position="155"/>
        <end position="175"/>
    </location>
</feature>
<dbReference type="FunFam" id="3.10.580.10:FF:000053">
    <property type="entry name" value="Unplaced genomic scaffold supercont1.12, whole genome shotgun sequence"/>
    <property type="match status" value="1"/>
</dbReference>
<feature type="compositionally biased region" description="Polar residues" evidence="2">
    <location>
        <begin position="629"/>
        <end position="638"/>
    </location>
</feature>
<dbReference type="InterPro" id="IPR045095">
    <property type="entry name" value="ACDP"/>
</dbReference>
<evidence type="ECO:0000256" key="1">
    <source>
        <dbReference type="PROSITE-ProRule" id="PRU01193"/>
    </source>
</evidence>
<protein>
    <submittedName>
        <fullName evidence="5">DUF21-domain-containing protein</fullName>
    </submittedName>
</protein>
<organism evidence="5 6">
    <name type="scientific">Sistotremastrum niveocremeum HHB9708</name>
    <dbReference type="NCBI Taxonomy" id="1314777"/>
    <lineage>
        <taxon>Eukaryota</taxon>
        <taxon>Fungi</taxon>
        <taxon>Dikarya</taxon>
        <taxon>Basidiomycota</taxon>
        <taxon>Agaricomycotina</taxon>
        <taxon>Agaricomycetes</taxon>
        <taxon>Sistotremastrales</taxon>
        <taxon>Sistotremastraceae</taxon>
        <taxon>Sertulicium</taxon>
        <taxon>Sertulicium niveocremeum</taxon>
    </lineage>
</organism>
<reference evidence="5 6" key="1">
    <citation type="journal article" date="2016" name="Mol. Biol. Evol.">
        <title>Comparative Genomics of Early-Diverging Mushroom-Forming Fungi Provides Insights into the Origins of Lignocellulose Decay Capabilities.</title>
        <authorList>
            <person name="Nagy L.G."/>
            <person name="Riley R."/>
            <person name="Tritt A."/>
            <person name="Adam C."/>
            <person name="Daum C."/>
            <person name="Floudas D."/>
            <person name="Sun H."/>
            <person name="Yadav J.S."/>
            <person name="Pangilinan J."/>
            <person name="Larsson K.H."/>
            <person name="Matsuura K."/>
            <person name="Barry K."/>
            <person name="Labutti K."/>
            <person name="Kuo R."/>
            <person name="Ohm R.A."/>
            <person name="Bhattacharya S.S."/>
            <person name="Shirouzu T."/>
            <person name="Yoshinaga Y."/>
            <person name="Martin F.M."/>
            <person name="Grigoriev I.V."/>
            <person name="Hibbett D.S."/>
        </authorList>
    </citation>
    <scope>NUCLEOTIDE SEQUENCE [LARGE SCALE GENOMIC DNA]</scope>
    <source>
        <strain evidence="5 6">HHB9708</strain>
    </source>
</reference>
<evidence type="ECO:0000313" key="5">
    <source>
        <dbReference type="EMBL" id="KZS87673.1"/>
    </source>
</evidence>
<feature type="region of interest" description="Disordered" evidence="2">
    <location>
        <begin position="753"/>
        <end position="772"/>
    </location>
</feature>
<keyword evidence="1 3" id="KW-0472">Membrane</keyword>
<keyword evidence="1 3" id="KW-0812">Transmembrane</keyword>
<dbReference type="PANTHER" id="PTHR12064:SF90">
    <property type="entry name" value="CNNM TRANSMEMBRANE DOMAIN-CONTAINING PROTEIN"/>
    <property type="match status" value="1"/>
</dbReference>
<dbReference type="EMBL" id="KV419445">
    <property type="protein sequence ID" value="KZS87673.1"/>
    <property type="molecule type" value="Genomic_DNA"/>
</dbReference>
<dbReference type="OrthoDB" id="5353557at2759"/>
<dbReference type="InterPro" id="IPR002550">
    <property type="entry name" value="CNNM"/>
</dbReference>
<dbReference type="Proteomes" id="UP000076722">
    <property type="component" value="Unassembled WGS sequence"/>
</dbReference>
<feature type="region of interest" description="Disordered" evidence="2">
    <location>
        <begin position="363"/>
        <end position="418"/>
    </location>
</feature>
<dbReference type="AlphaFoldDB" id="A0A164NG21"/>
<keyword evidence="6" id="KW-1185">Reference proteome</keyword>
<feature type="compositionally biased region" description="Basic and acidic residues" evidence="2">
    <location>
        <begin position="391"/>
        <end position="405"/>
    </location>
</feature>
<dbReference type="GO" id="GO:0005737">
    <property type="term" value="C:cytoplasm"/>
    <property type="evidence" value="ECO:0007669"/>
    <property type="project" value="TreeGrafter"/>
</dbReference>
<dbReference type="PANTHER" id="PTHR12064">
    <property type="entry name" value="METAL TRANSPORTER CNNM"/>
    <property type="match status" value="1"/>
</dbReference>
<dbReference type="PROSITE" id="PS51846">
    <property type="entry name" value="CNNM"/>
    <property type="match status" value="1"/>
</dbReference>
<feature type="transmembrane region" description="Helical" evidence="3">
    <location>
        <begin position="114"/>
        <end position="134"/>
    </location>
</feature>
<evidence type="ECO:0000313" key="6">
    <source>
        <dbReference type="Proteomes" id="UP000076722"/>
    </source>
</evidence>
<dbReference type="STRING" id="1314777.A0A164NG21"/>